<dbReference type="EMBL" id="JAVIIZ010000002">
    <property type="protein sequence ID" value="MDX8471428.1"/>
    <property type="molecule type" value="Genomic_DNA"/>
</dbReference>
<dbReference type="Proteomes" id="UP001271780">
    <property type="component" value="Unassembled WGS sequence"/>
</dbReference>
<evidence type="ECO:0000313" key="3">
    <source>
        <dbReference type="EMBL" id="MDX8471428.1"/>
    </source>
</evidence>
<feature type="chain" id="PRO_5047219832" evidence="2">
    <location>
        <begin position="33"/>
        <end position="136"/>
    </location>
</feature>
<organism evidence="3 4">
    <name type="scientific">Mesorhizobium dulcispinae</name>
    <dbReference type="NCBI Taxonomy" id="3072316"/>
    <lineage>
        <taxon>Bacteria</taxon>
        <taxon>Pseudomonadati</taxon>
        <taxon>Pseudomonadota</taxon>
        <taxon>Alphaproteobacteria</taxon>
        <taxon>Hyphomicrobiales</taxon>
        <taxon>Phyllobacteriaceae</taxon>
        <taxon>Mesorhizobium</taxon>
    </lineage>
</organism>
<keyword evidence="2" id="KW-0732">Signal</keyword>
<evidence type="ECO:0000313" key="4">
    <source>
        <dbReference type="Proteomes" id="UP001271780"/>
    </source>
</evidence>
<gene>
    <name evidence="3" type="ORF">RFM27_05020</name>
</gene>
<comment type="caution">
    <text evidence="3">The sequence shown here is derived from an EMBL/GenBank/DDBJ whole genome shotgun (WGS) entry which is preliminary data.</text>
</comment>
<accession>A0ABU4XBN1</accession>
<sequence>MRSFKLPRTFNLSRTAALAALVVAVPFAGAYAASAGFYTPRTAGLIDQAQSVDQGIAAARQMDKIKPDEARSLHMQAAHISRVAQREAAGGHGTIPAQRYRQLVAQLDDVSQSLRNATGSSPLIGDGADGGYYPNG</sequence>
<proteinExistence type="predicted"/>
<evidence type="ECO:0000256" key="1">
    <source>
        <dbReference type="SAM" id="MobiDB-lite"/>
    </source>
</evidence>
<keyword evidence="4" id="KW-1185">Reference proteome</keyword>
<reference evidence="3 4" key="1">
    <citation type="submission" date="2023-08" db="EMBL/GenBank/DDBJ databases">
        <title>Implementing the SeqCode for naming new Mesorhizobium species isolated from Vachellia karroo root nodules.</title>
        <authorList>
            <person name="Van Lill M."/>
        </authorList>
    </citation>
    <scope>NUCLEOTIDE SEQUENCE [LARGE SCALE GENOMIC DNA]</scope>
    <source>
        <strain evidence="3 4">VK23A</strain>
    </source>
</reference>
<protein>
    <submittedName>
        <fullName evidence="3">Uncharacterized protein</fullName>
    </submittedName>
</protein>
<feature type="signal peptide" evidence="2">
    <location>
        <begin position="1"/>
        <end position="32"/>
    </location>
</feature>
<feature type="region of interest" description="Disordered" evidence="1">
    <location>
        <begin position="115"/>
        <end position="136"/>
    </location>
</feature>
<dbReference type="RefSeq" id="WP_320316017.1">
    <property type="nucleotide sequence ID" value="NZ_JAVIIX010000003.1"/>
</dbReference>
<evidence type="ECO:0000256" key="2">
    <source>
        <dbReference type="SAM" id="SignalP"/>
    </source>
</evidence>
<name>A0ABU4XBN1_9HYPH</name>